<organism evidence="1 2">
    <name type="scientific">Periconia macrospinosa</name>
    <dbReference type="NCBI Taxonomy" id="97972"/>
    <lineage>
        <taxon>Eukaryota</taxon>
        <taxon>Fungi</taxon>
        <taxon>Dikarya</taxon>
        <taxon>Ascomycota</taxon>
        <taxon>Pezizomycotina</taxon>
        <taxon>Dothideomycetes</taxon>
        <taxon>Pleosporomycetidae</taxon>
        <taxon>Pleosporales</taxon>
        <taxon>Massarineae</taxon>
        <taxon>Periconiaceae</taxon>
        <taxon>Periconia</taxon>
    </lineage>
</organism>
<name>A0A2V1DQ04_9PLEO</name>
<protein>
    <submittedName>
        <fullName evidence="1">Uncharacterized protein</fullName>
    </submittedName>
</protein>
<sequence>MIIANYEVNGHLEIWINLEKPRLSSGDINFVTVHRLSGWSFTLTPAIRTSQTGHTW</sequence>
<dbReference type="Proteomes" id="UP000244855">
    <property type="component" value="Unassembled WGS sequence"/>
</dbReference>
<reference evidence="1 2" key="1">
    <citation type="journal article" date="2018" name="Sci. Rep.">
        <title>Comparative genomics provides insights into the lifestyle and reveals functional heterogeneity of dark septate endophytic fungi.</title>
        <authorList>
            <person name="Knapp D.G."/>
            <person name="Nemeth J.B."/>
            <person name="Barry K."/>
            <person name="Hainaut M."/>
            <person name="Henrissat B."/>
            <person name="Johnson J."/>
            <person name="Kuo A."/>
            <person name="Lim J.H.P."/>
            <person name="Lipzen A."/>
            <person name="Nolan M."/>
            <person name="Ohm R.A."/>
            <person name="Tamas L."/>
            <person name="Grigoriev I.V."/>
            <person name="Spatafora J.W."/>
            <person name="Nagy L.G."/>
            <person name="Kovacs G.M."/>
        </authorList>
    </citation>
    <scope>NUCLEOTIDE SEQUENCE [LARGE SCALE GENOMIC DNA]</scope>
    <source>
        <strain evidence="1 2">DSE2036</strain>
    </source>
</reference>
<evidence type="ECO:0000313" key="2">
    <source>
        <dbReference type="Proteomes" id="UP000244855"/>
    </source>
</evidence>
<gene>
    <name evidence="1" type="ORF">DM02DRAFT_672285</name>
</gene>
<accession>A0A2V1DQ04</accession>
<evidence type="ECO:0000313" key="1">
    <source>
        <dbReference type="EMBL" id="PVI00066.1"/>
    </source>
</evidence>
<dbReference type="AlphaFoldDB" id="A0A2V1DQ04"/>
<keyword evidence="2" id="KW-1185">Reference proteome</keyword>
<dbReference type="EMBL" id="KZ805380">
    <property type="protein sequence ID" value="PVI00066.1"/>
    <property type="molecule type" value="Genomic_DNA"/>
</dbReference>
<proteinExistence type="predicted"/>